<dbReference type="Proteomes" id="UP000327157">
    <property type="component" value="Chromosome 5"/>
</dbReference>
<keyword evidence="2" id="KW-1185">Reference proteome</keyword>
<organism evidence="1 2">
    <name type="scientific">Pyrus ussuriensis x Pyrus communis</name>
    <dbReference type="NCBI Taxonomy" id="2448454"/>
    <lineage>
        <taxon>Eukaryota</taxon>
        <taxon>Viridiplantae</taxon>
        <taxon>Streptophyta</taxon>
        <taxon>Embryophyta</taxon>
        <taxon>Tracheophyta</taxon>
        <taxon>Spermatophyta</taxon>
        <taxon>Magnoliopsida</taxon>
        <taxon>eudicotyledons</taxon>
        <taxon>Gunneridae</taxon>
        <taxon>Pentapetalae</taxon>
        <taxon>rosids</taxon>
        <taxon>fabids</taxon>
        <taxon>Rosales</taxon>
        <taxon>Rosaceae</taxon>
        <taxon>Amygdaloideae</taxon>
        <taxon>Maleae</taxon>
        <taxon>Pyrus</taxon>
    </lineage>
</organism>
<gene>
    <name evidence="1" type="ORF">D8674_027823</name>
</gene>
<accession>A0A5N5ICG4</accession>
<proteinExistence type="predicted"/>
<dbReference type="AlphaFoldDB" id="A0A5N5ICG4"/>
<reference evidence="1 2" key="1">
    <citation type="submission" date="2019-09" db="EMBL/GenBank/DDBJ databases">
        <authorList>
            <person name="Ou C."/>
        </authorList>
    </citation>
    <scope>NUCLEOTIDE SEQUENCE [LARGE SCALE GENOMIC DNA]</scope>
    <source>
        <strain evidence="1">S2</strain>
        <tissue evidence="1">Leaf</tissue>
    </source>
</reference>
<evidence type="ECO:0000313" key="2">
    <source>
        <dbReference type="Proteomes" id="UP000327157"/>
    </source>
</evidence>
<dbReference type="InterPro" id="IPR036497">
    <property type="entry name" value="GLTP_sf"/>
</dbReference>
<dbReference type="SUPFAM" id="SSF110004">
    <property type="entry name" value="Glycolipid transfer protein, GLTP"/>
    <property type="match status" value="1"/>
</dbReference>
<dbReference type="OrthoDB" id="10338793at2759"/>
<comment type="caution">
    <text evidence="1">The sequence shown here is derived from an EMBL/GenBank/DDBJ whole genome shotgun (WGS) entry which is preliminary data.</text>
</comment>
<reference evidence="1 2" key="3">
    <citation type="submission" date="2019-11" db="EMBL/GenBank/DDBJ databases">
        <title>A de novo genome assembly of a pear dwarfing rootstock.</title>
        <authorList>
            <person name="Wang F."/>
            <person name="Wang J."/>
            <person name="Li S."/>
            <person name="Zhang Y."/>
            <person name="Fang M."/>
            <person name="Ma L."/>
            <person name="Zhao Y."/>
            <person name="Jiang S."/>
        </authorList>
    </citation>
    <scope>NUCLEOTIDE SEQUENCE [LARGE SCALE GENOMIC DNA]</scope>
    <source>
        <strain evidence="1">S2</strain>
        <tissue evidence="1">Leaf</tissue>
    </source>
</reference>
<dbReference type="EMBL" id="SMOL01000004">
    <property type="protein sequence ID" value="KAB2637289.1"/>
    <property type="molecule type" value="Genomic_DNA"/>
</dbReference>
<name>A0A5N5ICG4_9ROSA</name>
<evidence type="ECO:0000313" key="1">
    <source>
        <dbReference type="EMBL" id="KAB2637289.1"/>
    </source>
</evidence>
<protein>
    <submittedName>
        <fullName evidence="1">Uncharacterized protein</fullName>
    </submittedName>
</protein>
<reference evidence="2" key="2">
    <citation type="submission" date="2019-10" db="EMBL/GenBank/DDBJ databases">
        <title>A de novo genome assembly of a pear dwarfing rootstock.</title>
        <authorList>
            <person name="Wang F."/>
            <person name="Wang J."/>
            <person name="Li S."/>
            <person name="Zhang Y."/>
            <person name="Fang M."/>
            <person name="Ma L."/>
            <person name="Zhao Y."/>
            <person name="Jiang S."/>
        </authorList>
    </citation>
    <scope>NUCLEOTIDE SEQUENCE [LARGE SCALE GENOMIC DNA]</scope>
</reference>
<dbReference type="Gene3D" id="1.10.3520.10">
    <property type="entry name" value="Glycolipid transfer protein"/>
    <property type="match status" value="1"/>
</dbReference>
<sequence length="154" mass="18184">MTFIKHKSISAFSHRLQYRYSSDPSKFNYLYSFVQFETFPSKNMDFVVELFRNLLEHPEWFTIEACKDSYGKTLKIWLERQKWFNPNLPMKRVIPALSTDRQKFMEKIEGNGDVMGDIKKFCSIFTPLIKEIDKFLASWGSDKSKLLIDGEEAS</sequence>